<accession>A0A3F3LCU0</accession>
<gene>
    <name evidence="2" type="ORF">LSO58_05495</name>
</gene>
<reference evidence="2" key="1">
    <citation type="journal article" date="2022" name="J Glob Antimicrob Resist">
        <title>Comparative analysis of IMP-4- and OXA-58-containing plasmids of three carbapenemase-producing Acinetobacter ursingii strains in the Netherlands.</title>
        <authorList>
            <person name="Hendrickx A.P.A."/>
            <person name="Schade R.P."/>
            <person name="Landman F."/>
            <person name="Bosch T."/>
            <person name="Schouls L.M."/>
            <person name="van Dijk K."/>
        </authorList>
    </citation>
    <scope>NUCLEOTIDE SEQUENCE</scope>
    <source>
        <strain evidence="2">RIVM_C010761</strain>
    </source>
</reference>
<dbReference type="PANTHER" id="PTHR38038">
    <property type="entry name" value="PENICILLIN-BINDING PROTEIN ACTIVATOR LPOA"/>
    <property type="match status" value="1"/>
</dbReference>
<keyword evidence="1" id="KW-0472">Membrane</keyword>
<evidence type="ECO:0000313" key="2">
    <source>
        <dbReference type="EMBL" id="UYF76343.1"/>
    </source>
</evidence>
<dbReference type="Proteomes" id="UP001164081">
    <property type="component" value="Chromosome"/>
</dbReference>
<dbReference type="Pfam" id="PF04348">
    <property type="entry name" value="LppC"/>
    <property type="match status" value="2"/>
</dbReference>
<dbReference type="GO" id="GO:0030234">
    <property type="term" value="F:enzyme regulator activity"/>
    <property type="evidence" value="ECO:0007669"/>
    <property type="project" value="TreeGrafter"/>
</dbReference>
<dbReference type="InterPro" id="IPR028082">
    <property type="entry name" value="Peripla_BP_I"/>
</dbReference>
<dbReference type="PANTHER" id="PTHR38038:SF1">
    <property type="entry name" value="PENICILLIN-BINDING PROTEIN ACTIVATOR LPOA"/>
    <property type="match status" value="1"/>
</dbReference>
<dbReference type="SUPFAM" id="SSF53822">
    <property type="entry name" value="Periplasmic binding protein-like I"/>
    <property type="match status" value="1"/>
</dbReference>
<organism evidence="2 3">
    <name type="scientific">Acinetobacter ursingii</name>
    <dbReference type="NCBI Taxonomy" id="108980"/>
    <lineage>
        <taxon>Bacteria</taxon>
        <taxon>Pseudomonadati</taxon>
        <taxon>Pseudomonadota</taxon>
        <taxon>Gammaproteobacteria</taxon>
        <taxon>Moraxellales</taxon>
        <taxon>Moraxellaceae</taxon>
        <taxon>Acinetobacter</taxon>
    </lineage>
</organism>
<dbReference type="EMBL" id="CP089044">
    <property type="protein sequence ID" value="UYF76343.1"/>
    <property type="molecule type" value="Genomic_DNA"/>
</dbReference>
<proteinExistence type="predicted"/>
<evidence type="ECO:0000256" key="1">
    <source>
        <dbReference type="ARBA" id="ARBA00023136"/>
    </source>
</evidence>
<dbReference type="RefSeq" id="WP_004987091.1">
    <property type="nucleotide sequence ID" value="NZ_AP018824.1"/>
</dbReference>
<name>A0A3F3LCU0_9GAMM</name>
<dbReference type="GO" id="GO:0031241">
    <property type="term" value="C:periplasmic side of cell outer membrane"/>
    <property type="evidence" value="ECO:0007669"/>
    <property type="project" value="TreeGrafter"/>
</dbReference>
<dbReference type="Gene3D" id="3.40.50.2300">
    <property type="match status" value="2"/>
</dbReference>
<evidence type="ECO:0000313" key="3">
    <source>
        <dbReference type="Proteomes" id="UP001164081"/>
    </source>
</evidence>
<dbReference type="InterPro" id="IPR007443">
    <property type="entry name" value="LpoA"/>
</dbReference>
<dbReference type="AlphaFoldDB" id="A0A3F3LCU0"/>
<sequence length="312" mass="35188">MLNNKKKWLLVGFAAFISQAQAEVLVILPESGPMARATSSIKSGFMSAYALSEDKVPLKFINSDKKTIKTILAKHLNKKTQLIVGPLAKNEVEQIVAINPKVRILALNEVETQSPNVIQFSLSKQDDAYALKQIMQKDKVSQLLVLRQTGREQDSELYLMSIMSQFGQSVEVVEEIPKKLKKGQGLLLLGDDAWMNQLSHLPKNNVYAQPTAIEENQPIPNGLKFCDVPALYEHQWDDVAQAYLQQPVSMPYQRLIAFGADAWMLAELYLKTPKIQNFTLQGRTGDLDVNAQRVTRIPHCYQKQKNNILQLQ</sequence>
<dbReference type="GO" id="GO:0009252">
    <property type="term" value="P:peptidoglycan biosynthetic process"/>
    <property type="evidence" value="ECO:0007669"/>
    <property type="project" value="TreeGrafter"/>
</dbReference>
<protein>
    <submittedName>
        <fullName evidence="2">Penicillin-binding protein activator</fullName>
    </submittedName>
</protein>